<feature type="active site" description="Charge relay system" evidence="5">
    <location>
        <position position="203"/>
    </location>
</feature>
<dbReference type="Pfam" id="PF01425">
    <property type="entry name" value="Amidase"/>
    <property type="match status" value="1"/>
</dbReference>
<dbReference type="EMBL" id="KB822719">
    <property type="protein sequence ID" value="ETN41655.1"/>
    <property type="molecule type" value="Genomic_DNA"/>
</dbReference>
<comment type="similarity">
    <text evidence="2">Belongs to the amidase family.</text>
</comment>
<dbReference type="PANTHER" id="PTHR46072:SF4">
    <property type="entry name" value="AMIDASE C550.07-RELATED"/>
    <property type="match status" value="1"/>
</dbReference>
<dbReference type="InterPro" id="IPR036928">
    <property type="entry name" value="AS_sf"/>
</dbReference>
<dbReference type="HOGENOM" id="CLU_009600_9_2_1"/>
<evidence type="ECO:0000256" key="6">
    <source>
        <dbReference type="PIRSR" id="PIRSR001221-2"/>
    </source>
</evidence>
<evidence type="ECO:0000256" key="4">
    <source>
        <dbReference type="ARBA" id="ARBA00022801"/>
    </source>
</evidence>
<dbReference type="RefSeq" id="XP_008716164.1">
    <property type="nucleotide sequence ID" value="XM_008717942.1"/>
</dbReference>
<feature type="domain" description="Amidase" evidence="7">
    <location>
        <begin position="75"/>
        <end position="527"/>
    </location>
</feature>
<evidence type="ECO:0000256" key="5">
    <source>
        <dbReference type="PIRSR" id="PIRSR001221-1"/>
    </source>
</evidence>
<dbReference type="STRING" id="1220924.W2RZ97"/>
<dbReference type="InterPro" id="IPR023631">
    <property type="entry name" value="Amidase_dom"/>
</dbReference>
<dbReference type="PIRSF" id="PIRSF001221">
    <property type="entry name" value="Amidase_fungi"/>
    <property type="match status" value="1"/>
</dbReference>
<gene>
    <name evidence="8" type="ORF">HMPREF1541_03591</name>
</gene>
<keyword evidence="4" id="KW-0378">Hydrolase</keyword>
<dbReference type="SUPFAM" id="SSF75304">
    <property type="entry name" value="Amidase signature (AS) enzymes"/>
    <property type="match status" value="1"/>
</dbReference>
<evidence type="ECO:0000313" key="9">
    <source>
        <dbReference type="Proteomes" id="UP000030752"/>
    </source>
</evidence>
<dbReference type="PROSITE" id="PS00571">
    <property type="entry name" value="AMIDASES"/>
    <property type="match status" value="1"/>
</dbReference>
<dbReference type="AlphaFoldDB" id="W2RZ97"/>
<protein>
    <recommendedName>
        <fullName evidence="3">amidase</fullName>
        <ecNumber evidence="3">3.5.1.4</ecNumber>
    </recommendedName>
</protein>
<dbReference type="InParanoid" id="W2RZ97"/>
<evidence type="ECO:0000256" key="1">
    <source>
        <dbReference type="ARBA" id="ARBA00001311"/>
    </source>
</evidence>
<feature type="binding site" evidence="6">
    <location>
        <position position="203"/>
    </location>
    <ligand>
        <name>substrate</name>
    </ligand>
</feature>
<evidence type="ECO:0000256" key="3">
    <source>
        <dbReference type="ARBA" id="ARBA00012922"/>
    </source>
</evidence>
<dbReference type="PANTHER" id="PTHR46072">
    <property type="entry name" value="AMIDASE-RELATED-RELATED"/>
    <property type="match status" value="1"/>
</dbReference>
<proteinExistence type="inferred from homology"/>
<dbReference type="EC" id="3.5.1.4" evidence="3"/>
<dbReference type="InterPro" id="IPR020556">
    <property type="entry name" value="Amidase_CS"/>
</dbReference>
<reference evidence="8 9" key="1">
    <citation type="submission" date="2013-03" db="EMBL/GenBank/DDBJ databases">
        <title>The Genome Sequence of Phialophora europaea CBS 101466.</title>
        <authorList>
            <consortium name="The Broad Institute Genomics Platform"/>
            <person name="Cuomo C."/>
            <person name="de Hoog S."/>
            <person name="Gorbushina A."/>
            <person name="Walker B."/>
            <person name="Young S.K."/>
            <person name="Zeng Q."/>
            <person name="Gargeya S."/>
            <person name="Fitzgerald M."/>
            <person name="Haas B."/>
            <person name="Abouelleil A."/>
            <person name="Allen A.W."/>
            <person name="Alvarado L."/>
            <person name="Arachchi H.M."/>
            <person name="Berlin A.M."/>
            <person name="Chapman S.B."/>
            <person name="Gainer-Dewar J."/>
            <person name="Goldberg J."/>
            <person name="Griggs A."/>
            <person name="Gujja S."/>
            <person name="Hansen M."/>
            <person name="Howarth C."/>
            <person name="Imamovic A."/>
            <person name="Ireland A."/>
            <person name="Larimer J."/>
            <person name="McCowan C."/>
            <person name="Murphy C."/>
            <person name="Pearson M."/>
            <person name="Poon T.W."/>
            <person name="Priest M."/>
            <person name="Roberts A."/>
            <person name="Saif S."/>
            <person name="Shea T."/>
            <person name="Sisk P."/>
            <person name="Sykes S."/>
            <person name="Wortman J."/>
            <person name="Nusbaum C."/>
            <person name="Birren B."/>
        </authorList>
    </citation>
    <scope>NUCLEOTIDE SEQUENCE [LARGE SCALE GENOMIC DNA]</scope>
    <source>
        <strain evidence="8 9">CBS 101466</strain>
    </source>
</reference>
<organism evidence="8 9">
    <name type="scientific">Cyphellophora europaea (strain CBS 101466)</name>
    <name type="common">Phialophora europaea</name>
    <dbReference type="NCBI Taxonomy" id="1220924"/>
    <lineage>
        <taxon>Eukaryota</taxon>
        <taxon>Fungi</taxon>
        <taxon>Dikarya</taxon>
        <taxon>Ascomycota</taxon>
        <taxon>Pezizomycotina</taxon>
        <taxon>Eurotiomycetes</taxon>
        <taxon>Chaetothyriomycetidae</taxon>
        <taxon>Chaetothyriales</taxon>
        <taxon>Cyphellophoraceae</taxon>
        <taxon>Cyphellophora</taxon>
    </lineage>
</organism>
<evidence type="ECO:0000313" key="8">
    <source>
        <dbReference type="EMBL" id="ETN41655.1"/>
    </source>
</evidence>
<evidence type="ECO:0000256" key="2">
    <source>
        <dbReference type="ARBA" id="ARBA00009199"/>
    </source>
</evidence>
<comment type="catalytic activity">
    <reaction evidence="1">
        <text>a monocarboxylic acid amide + H2O = a monocarboxylate + NH4(+)</text>
        <dbReference type="Rhea" id="RHEA:12020"/>
        <dbReference type="ChEBI" id="CHEBI:15377"/>
        <dbReference type="ChEBI" id="CHEBI:28938"/>
        <dbReference type="ChEBI" id="CHEBI:35757"/>
        <dbReference type="ChEBI" id="CHEBI:83628"/>
        <dbReference type="EC" id="3.5.1.4"/>
    </reaction>
</comment>
<feature type="binding site" evidence="6">
    <location>
        <begin position="224"/>
        <end position="227"/>
    </location>
    <ligand>
        <name>substrate</name>
    </ligand>
</feature>
<keyword evidence="9" id="KW-1185">Reference proteome</keyword>
<dbReference type="GO" id="GO:0004040">
    <property type="term" value="F:amidase activity"/>
    <property type="evidence" value="ECO:0007669"/>
    <property type="project" value="UniProtKB-EC"/>
</dbReference>
<feature type="active site" description="Acyl-ester intermediate" evidence="5">
    <location>
        <position position="227"/>
    </location>
</feature>
<dbReference type="VEuPathDB" id="FungiDB:HMPREF1541_03591"/>
<feature type="binding site" evidence="6">
    <location>
        <position position="177"/>
    </location>
    <ligand>
        <name>substrate</name>
    </ligand>
</feature>
<dbReference type="Gene3D" id="3.90.1300.10">
    <property type="entry name" value="Amidase signature (AS) domain"/>
    <property type="match status" value="1"/>
</dbReference>
<feature type="active site" description="Charge relay system" evidence="5">
    <location>
        <position position="127"/>
    </location>
</feature>
<dbReference type="eggNOG" id="KOG1212">
    <property type="taxonomic scope" value="Eukaryota"/>
</dbReference>
<accession>W2RZ97</accession>
<sequence>MVQTWEDKVAPVRSKRDASLAKVEPPLAALPASFPLNSQSVPKELLTAREIEITEGYTVKQLLAKLRSRDISVEEVTRAFLRRAAVAQASVNCLTELMWDQALERAKYLDSLPEPKGAFFGLPISTKEHHGMKGDNIVTNASYVAWIEQKHGSNHLYDILWDAGCVFYVRTTQPQTIMHLETNNNIYGRTLNPYNRNLTCGGSSGGESALIGMRGSILGVGGDIGGSIRCPSAHCGIYGFKPSCKRLPNAGASLHMAGKETILSTLGPMTVDREALELFVETALAAKPWLLDPSLNLREWAPHKFDRPLKIGVQWWDGVVKPHPPMIRAMREVAAACKAAGMEIVDWDCEKLKHDYAWDLTASLYWPDGGAEVMGLLKDAGEPILPLTKFIIEEQPAVKHMTVTELFARTNERDLYRRFYAQAWTETGAQDGHEIDVILCPPSFGAATPHDQSRYWGYTAHWNLLDYPGAVFPVTVVDPSKDPKDESYTPKNEKDKFCYDMYTPEKYKDAPVSLQVIGRRNNDEKVLAALKEIEKAMGRP</sequence>
<dbReference type="GeneID" id="19970930"/>
<dbReference type="OrthoDB" id="6428749at2759"/>
<name>W2RZ97_CYPE1</name>
<dbReference type="Proteomes" id="UP000030752">
    <property type="component" value="Unassembled WGS sequence"/>
</dbReference>
<evidence type="ECO:0000259" key="7">
    <source>
        <dbReference type="Pfam" id="PF01425"/>
    </source>
</evidence>